<evidence type="ECO:0000256" key="3">
    <source>
        <dbReference type="ARBA" id="ARBA00022723"/>
    </source>
</evidence>
<feature type="domain" description="4Fe-4S ferredoxin-type" evidence="7">
    <location>
        <begin position="76"/>
        <end position="105"/>
    </location>
</feature>
<comment type="caution">
    <text evidence="8">The sequence shown here is derived from an EMBL/GenBank/DDBJ whole genome shotgun (WGS) entry which is preliminary data.</text>
</comment>
<dbReference type="GO" id="GO:0030313">
    <property type="term" value="C:cell envelope"/>
    <property type="evidence" value="ECO:0007669"/>
    <property type="project" value="UniProtKB-SubCell"/>
</dbReference>
<gene>
    <name evidence="8" type="ORF">S01H1_50627</name>
</gene>
<dbReference type="Pfam" id="PF13247">
    <property type="entry name" value="Fer4_11"/>
    <property type="match status" value="1"/>
</dbReference>
<keyword evidence="4" id="KW-0677">Repeat</keyword>
<dbReference type="SUPFAM" id="SSF54862">
    <property type="entry name" value="4Fe-4S ferredoxins"/>
    <property type="match status" value="1"/>
</dbReference>
<dbReference type="PANTHER" id="PTHR43545">
    <property type="entry name" value="FORMATE DEHYDROGENASE, NITRATE-INDUCIBLE, IRON-SULFUR SUBUNIT"/>
    <property type="match status" value="1"/>
</dbReference>
<dbReference type="AlphaFoldDB" id="X0WVB3"/>
<evidence type="ECO:0000256" key="1">
    <source>
        <dbReference type="ARBA" id="ARBA00004196"/>
    </source>
</evidence>
<sequence length="184" mass="19926">CKSWWDNETDPTTFKTDFTPQTWCYVGEHESGSYDAGDANVVFTKRQCMHCEDPTCVSVCPMNGTDTPAMQKLADGPVVLNHDNCIRCQMCVSSCSFGVPKFSADGNKVLKCVFCYGRTRDGRAPACVGTCPTGALQFDTLENIQALADQAEADGYAVARSDPAGNGTSWIYVFEADAEVDLTA</sequence>
<dbReference type="InterPro" id="IPR051555">
    <property type="entry name" value="FDH_Electron_Transfer_Unit"/>
</dbReference>
<evidence type="ECO:0000256" key="4">
    <source>
        <dbReference type="ARBA" id="ARBA00022737"/>
    </source>
</evidence>
<keyword evidence="2" id="KW-0004">4Fe-4S</keyword>
<dbReference type="EMBL" id="BARS01032627">
    <property type="protein sequence ID" value="GAG16686.1"/>
    <property type="molecule type" value="Genomic_DNA"/>
</dbReference>
<organism evidence="8">
    <name type="scientific">marine sediment metagenome</name>
    <dbReference type="NCBI Taxonomy" id="412755"/>
    <lineage>
        <taxon>unclassified sequences</taxon>
        <taxon>metagenomes</taxon>
        <taxon>ecological metagenomes</taxon>
    </lineage>
</organism>
<reference evidence="8" key="1">
    <citation type="journal article" date="2014" name="Front. Microbiol.">
        <title>High frequency of phylogenetically diverse reductive dehalogenase-homologous genes in deep subseafloor sedimentary metagenomes.</title>
        <authorList>
            <person name="Kawai M."/>
            <person name="Futagami T."/>
            <person name="Toyoda A."/>
            <person name="Takaki Y."/>
            <person name="Nishi S."/>
            <person name="Hori S."/>
            <person name="Arai W."/>
            <person name="Tsubouchi T."/>
            <person name="Morono Y."/>
            <person name="Uchiyama I."/>
            <person name="Ito T."/>
            <person name="Fujiyama A."/>
            <person name="Inagaki F."/>
            <person name="Takami H."/>
        </authorList>
    </citation>
    <scope>NUCLEOTIDE SEQUENCE</scope>
    <source>
        <strain evidence="8">Expedition CK06-06</strain>
    </source>
</reference>
<accession>X0WVB3</accession>
<feature type="non-terminal residue" evidence="8">
    <location>
        <position position="1"/>
    </location>
</feature>
<keyword evidence="6" id="KW-0411">Iron-sulfur</keyword>
<dbReference type="PROSITE" id="PS51379">
    <property type="entry name" value="4FE4S_FER_2"/>
    <property type="match status" value="1"/>
</dbReference>
<dbReference type="InterPro" id="IPR017896">
    <property type="entry name" value="4Fe4S_Fe-S-bd"/>
</dbReference>
<evidence type="ECO:0000313" key="8">
    <source>
        <dbReference type="EMBL" id="GAG16686.1"/>
    </source>
</evidence>
<comment type="subcellular location">
    <subcellularLocation>
        <location evidence="1">Cell envelope</location>
    </subcellularLocation>
</comment>
<protein>
    <recommendedName>
        <fullName evidence="7">4Fe-4S ferredoxin-type domain-containing protein</fullName>
    </recommendedName>
</protein>
<name>X0WVB3_9ZZZZ</name>
<dbReference type="GO" id="GO:0046872">
    <property type="term" value="F:metal ion binding"/>
    <property type="evidence" value="ECO:0007669"/>
    <property type="project" value="UniProtKB-KW"/>
</dbReference>
<dbReference type="Gene3D" id="3.30.70.20">
    <property type="match status" value="2"/>
</dbReference>
<evidence type="ECO:0000259" key="7">
    <source>
        <dbReference type="PROSITE" id="PS51379"/>
    </source>
</evidence>
<dbReference type="GO" id="GO:0051539">
    <property type="term" value="F:4 iron, 4 sulfur cluster binding"/>
    <property type="evidence" value="ECO:0007669"/>
    <property type="project" value="UniProtKB-KW"/>
</dbReference>
<evidence type="ECO:0000256" key="5">
    <source>
        <dbReference type="ARBA" id="ARBA00023004"/>
    </source>
</evidence>
<proteinExistence type="predicted"/>
<evidence type="ECO:0000256" key="2">
    <source>
        <dbReference type="ARBA" id="ARBA00022485"/>
    </source>
</evidence>
<evidence type="ECO:0000256" key="6">
    <source>
        <dbReference type="ARBA" id="ARBA00023014"/>
    </source>
</evidence>
<keyword evidence="5" id="KW-0408">Iron</keyword>
<keyword evidence="3" id="KW-0479">Metal-binding</keyword>
<dbReference type="PANTHER" id="PTHR43545:SF4">
    <property type="entry name" value="IRON-SULFUR PROTEIN"/>
    <property type="match status" value="1"/>
</dbReference>